<evidence type="ECO:0000313" key="4">
    <source>
        <dbReference type="Proteomes" id="UP001430455"/>
    </source>
</evidence>
<dbReference type="RefSeq" id="WP_220581434.1">
    <property type="nucleotide sequence ID" value="NZ_RKLT01000011.1"/>
</dbReference>
<dbReference type="PROSITE" id="PS50005">
    <property type="entry name" value="TPR"/>
    <property type="match status" value="1"/>
</dbReference>
<proteinExistence type="predicted"/>
<dbReference type="InterPro" id="IPR040826">
    <property type="entry name" value="HEPN_LA2681"/>
</dbReference>
<dbReference type="Proteomes" id="UP001430455">
    <property type="component" value="Unassembled WGS sequence"/>
</dbReference>
<dbReference type="AlphaFoldDB" id="A0AAW4PGH4"/>
<gene>
    <name evidence="3" type="ORF">EGH23_18340</name>
</gene>
<keyword evidence="1" id="KW-0802">TPR repeat</keyword>
<dbReference type="InterPro" id="IPR019734">
    <property type="entry name" value="TPR_rpt"/>
</dbReference>
<dbReference type="Gene3D" id="1.25.40.10">
    <property type="entry name" value="Tetratricopeptide repeat domain"/>
    <property type="match status" value="1"/>
</dbReference>
<dbReference type="InterPro" id="IPR011990">
    <property type="entry name" value="TPR-like_helical_dom_sf"/>
</dbReference>
<organism evidence="3 4">
    <name type="scientific">Haloarcula nitratireducens</name>
    <dbReference type="NCBI Taxonomy" id="2487749"/>
    <lineage>
        <taxon>Archaea</taxon>
        <taxon>Methanobacteriati</taxon>
        <taxon>Methanobacteriota</taxon>
        <taxon>Stenosarchaea group</taxon>
        <taxon>Halobacteria</taxon>
        <taxon>Halobacteriales</taxon>
        <taxon>Haloarculaceae</taxon>
        <taxon>Haloarcula</taxon>
    </lineage>
</organism>
<dbReference type="Pfam" id="PF18733">
    <property type="entry name" value="HEPN_LA2681"/>
    <property type="match status" value="1"/>
</dbReference>
<protein>
    <recommendedName>
        <fullName evidence="2">LA2681-like HEPN domain-containing protein</fullName>
    </recommendedName>
</protein>
<name>A0AAW4PGH4_9EURY</name>
<feature type="repeat" description="TPR" evidence="1">
    <location>
        <begin position="143"/>
        <end position="176"/>
    </location>
</feature>
<accession>A0AAW4PGH4</accession>
<evidence type="ECO:0000259" key="2">
    <source>
        <dbReference type="Pfam" id="PF18733"/>
    </source>
</evidence>
<sequence>MTLDGIESLYEFHELLRRDPESNKTERLEFLRDSEEWDRIHRRVYLNLTGHYIDTAWDLGYQDAVVEGVDLVQKFLNRDLSPRNRTRAHYQLANGEQYQNILDPETQNEPAFTDNEYIREQIVALRKSLEENGIQATPDAEVRKRFVNLGNALDSTGRAVEALDKYESALSLNPNHPQALGNRGMTKVWYGSALYNEGETALFLHSANQDLAAALSSDRLHPEAIHRFRETKQSVKEFDVEWLGFDRIEEESLGDKDEERRYREWVLSNRLFLNPLNDISTHTSVAEDTFHLPSIITEIDEQLPYPGLYNQMKQEYVSARYMFYEGLQASEDHFSDHEVTLANTLDYPAYGYGTEQMKAGLRLAYSIFDKIAFFLNDYLDLGHHEEAVSFGNLWYENTSWSDGLHERFEGSENWLLNGLYWLKKDFYGGPFEVEESLDIAPSTIERIRNGLEHRYLKVHRQPVTGSETRGIEDSLKESITDDELMESGIEMLKIARAGLIYLSLAVHFEERMKEAELEDPVMPLPTDWFRDEWKR</sequence>
<keyword evidence="4" id="KW-1185">Reference proteome</keyword>
<dbReference type="SUPFAM" id="SSF48452">
    <property type="entry name" value="TPR-like"/>
    <property type="match status" value="1"/>
</dbReference>
<feature type="domain" description="LA2681-like HEPN" evidence="2">
    <location>
        <begin position="297"/>
        <end position="509"/>
    </location>
</feature>
<reference evidence="3 4" key="1">
    <citation type="submission" date="2021-06" db="EMBL/GenBank/DDBJ databases">
        <title>Halomicroarcula sp. a new haloarchaeum isolated from saline soil.</title>
        <authorList>
            <person name="Duran-Viseras A."/>
            <person name="Sanchez-Porro C."/>
            <person name="Ventosa A."/>
        </authorList>
    </citation>
    <scope>NUCLEOTIDE SEQUENCE [LARGE SCALE GENOMIC DNA]</scope>
    <source>
        <strain evidence="3 4">F27</strain>
    </source>
</reference>
<evidence type="ECO:0000256" key="1">
    <source>
        <dbReference type="PROSITE-ProRule" id="PRU00339"/>
    </source>
</evidence>
<comment type="caution">
    <text evidence="3">The sequence shown here is derived from an EMBL/GenBank/DDBJ whole genome shotgun (WGS) entry which is preliminary data.</text>
</comment>
<evidence type="ECO:0000313" key="3">
    <source>
        <dbReference type="EMBL" id="MBX0296842.1"/>
    </source>
</evidence>
<dbReference type="EMBL" id="RKLT01000011">
    <property type="protein sequence ID" value="MBX0296842.1"/>
    <property type="molecule type" value="Genomic_DNA"/>
</dbReference>